<dbReference type="Gene3D" id="1.10.287.450">
    <property type="entry name" value="Helix hairpin bin"/>
    <property type="match status" value="1"/>
</dbReference>
<feature type="region of interest" description="Disordered" evidence="4">
    <location>
        <begin position="507"/>
        <end position="535"/>
    </location>
</feature>
<comment type="caution">
    <text evidence="9">The sequence shown here is derived from an EMBL/GenBank/DDBJ whole genome shotgun (WGS) entry which is preliminary data.</text>
</comment>
<evidence type="ECO:0000256" key="3">
    <source>
        <dbReference type="SAM" id="Coils"/>
    </source>
</evidence>
<dbReference type="SMART" id="SM00404">
    <property type="entry name" value="PTPc_motif"/>
    <property type="match status" value="1"/>
</dbReference>
<dbReference type="InterPro" id="IPR053829">
    <property type="entry name" value="XLF-like_CC"/>
</dbReference>
<dbReference type="PANTHER" id="PTHR46106:SF1">
    <property type="entry name" value="RECEPTOR-TYPE TYROSINE-PROTEIN PHOSPHATASE-LIKE N"/>
    <property type="match status" value="1"/>
</dbReference>
<dbReference type="GO" id="GO:0004725">
    <property type="term" value="F:protein tyrosine phosphatase activity"/>
    <property type="evidence" value="ECO:0007669"/>
    <property type="project" value="InterPro"/>
</dbReference>
<dbReference type="InterPro" id="IPR029021">
    <property type="entry name" value="Prot-tyrosine_phosphatase-like"/>
</dbReference>
<organism evidence="9 10">
    <name type="scientific">Mugilogobius chulae</name>
    <name type="common">yellowstripe goby</name>
    <dbReference type="NCBI Taxonomy" id="88201"/>
    <lineage>
        <taxon>Eukaryota</taxon>
        <taxon>Metazoa</taxon>
        <taxon>Chordata</taxon>
        <taxon>Craniata</taxon>
        <taxon>Vertebrata</taxon>
        <taxon>Euteleostomi</taxon>
        <taxon>Actinopterygii</taxon>
        <taxon>Neopterygii</taxon>
        <taxon>Teleostei</taxon>
        <taxon>Neoteleostei</taxon>
        <taxon>Acanthomorphata</taxon>
        <taxon>Gobiaria</taxon>
        <taxon>Gobiiformes</taxon>
        <taxon>Gobioidei</taxon>
        <taxon>Gobiidae</taxon>
        <taxon>Gobionellinae</taxon>
        <taxon>Mugilogobius</taxon>
    </lineage>
</organism>
<dbReference type="PANTHER" id="PTHR46106">
    <property type="entry name" value="IA-2 PROTEIN TYROSINE PHOSPHATASE, ISOFORM C"/>
    <property type="match status" value="1"/>
</dbReference>
<evidence type="ECO:0000259" key="8">
    <source>
        <dbReference type="PROSITE" id="PS50056"/>
    </source>
</evidence>
<feature type="chain" id="PRO_5043631642" evidence="6">
    <location>
        <begin position="19"/>
        <end position="975"/>
    </location>
</feature>
<keyword evidence="10" id="KW-1185">Reference proteome</keyword>
<keyword evidence="5" id="KW-1133">Transmembrane helix</keyword>
<dbReference type="SMART" id="SM00194">
    <property type="entry name" value="PTPc"/>
    <property type="match status" value="1"/>
</dbReference>
<feature type="compositionally biased region" description="Basic residues" evidence="4">
    <location>
        <begin position="906"/>
        <end position="934"/>
    </location>
</feature>
<evidence type="ECO:0000256" key="6">
    <source>
        <dbReference type="SAM" id="SignalP"/>
    </source>
</evidence>
<feature type="region of interest" description="Disordered" evidence="4">
    <location>
        <begin position="171"/>
        <end position="203"/>
    </location>
</feature>
<gene>
    <name evidence="9" type="ORF">WMY93_031597</name>
</gene>
<dbReference type="Pfam" id="PF21928">
    <property type="entry name" value="XLF_CC"/>
    <property type="match status" value="1"/>
</dbReference>
<dbReference type="Gene3D" id="3.90.190.10">
    <property type="entry name" value="Protein tyrosine phosphatase superfamily"/>
    <property type="match status" value="2"/>
</dbReference>
<name>A0AAW0MHI3_9GOBI</name>
<dbReference type="InterPro" id="IPR033522">
    <property type="entry name" value="IA-2/IA-2_beta"/>
</dbReference>
<proteinExistence type="predicted"/>
<dbReference type="PROSITE" id="PS00383">
    <property type="entry name" value="TYR_PHOSPHATASE_1"/>
    <property type="match status" value="1"/>
</dbReference>
<feature type="signal peptide" evidence="6">
    <location>
        <begin position="1"/>
        <end position="18"/>
    </location>
</feature>
<evidence type="ECO:0000256" key="4">
    <source>
        <dbReference type="SAM" id="MobiDB-lite"/>
    </source>
</evidence>
<dbReference type="Proteomes" id="UP001460270">
    <property type="component" value="Unassembled WGS sequence"/>
</dbReference>
<reference evidence="10" key="1">
    <citation type="submission" date="2024-04" db="EMBL/GenBank/DDBJ databases">
        <title>Salinicola lusitanus LLJ914,a marine bacterium isolated from the Okinawa Trough.</title>
        <authorList>
            <person name="Li J."/>
        </authorList>
    </citation>
    <scope>NUCLEOTIDE SEQUENCE [LARGE SCALE GENOMIC DNA]</scope>
</reference>
<dbReference type="AlphaFoldDB" id="A0AAW0MHI3"/>
<dbReference type="PROSITE" id="PS51257">
    <property type="entry name" value="PROKAR_LIPOPROTEIN"/>
    <property type="match status" value="1"/>
</dbReference>
<feature type="compositionally biased region" description="Low complexity" evidence="4">
    <location>
        <begin position="522"/>
        <end position="532"/>
    </location>
</feature>
<protein>
    <submittedName>
        <fullName evidence="9">Uncharacterized protein</fullName>
    </submittedName>
</protein>
<dbReference type="EMBL" id="JBBPFD010000677">
    <property type="protein sequence ID" value="KAK7877678.1"/>
    <property type="molecule type" value="Genomic_DNA"/>
</dbReference>
<evidence type="ECO:0000256" key="5">
    <source>
        <dbReference type="SAM" id="Phobius"/>
    </source>
</evidence>
<evidence type="ECO:0000256" key="1">
    <source>
        <dbReference type="ARBA" id="ARBA00004358"/>
    </source>
</evidence>
<dbReference type="InterPro" id="IPR016130">
    <property type="entry name" value="Tyr_Pase_AS"/>
</dbReference>
<keyword evidence="5" id="KW-0812">Transmembrane</keyword>
<feature type="coiled-coil region" evidence="3">
    <location>
        <begin position="847"/>
        <end position="874"/>
    </location>
</feature>
<dbReference type="GO" id="GO:0030659">
    <property type="term" value="C:cytoplasmic vesicle membrane"/>
    <property type="evidence" value="ECO:0007669"/>
    <property type="project" value="UniProtKB-SubCell"/>
</dbReference>
<dbReference type="GO" id="GO:0051046">
    <property type="term" value="P:regulation of secretion"/>
    <property type="evidence" value="ECO:0007669"/>
    <property type="project" value="TreeGrafter"/>
</dbReference>
<feature type="compositionally biased region" description="Basic residues" evidence="4">
    <location>
        <begin position="964"/>
        <end position="975"/>
    </location>
</feature>
<dbReference type="InterPro" id="IPR003595">
    <property type="entry name" value="Tyr_Pase_cat"/>
</dbReference>
<dbReference type="PROSITE" id="PS50055">
    <property type="entry name" value="TYR_PHOSPHATASE_PTP"/>
    <property type="match status" value="1"/>
</dbReference>
<dbReference type="PROSITE" id="PS50056">
    <property type="entry name" value="TYR_PHOSPHATASE_2"/>
    <property type="match status" value="1"/>
</dbReference>
<dbReference type="InterPro" id="IPR000387">
    <property type="entry name" value="Tyr_Pase_dom"/>
</dbReference>
<dbReference type="PRINTS" id="PR00700">
    <property type="entry name" value="PRTYPHPHTASE"/>
</dbReference>
<evidence type="ECO:0000259" key="7">
    <source>
        <dbReference type="PROSITE" id="PS50055"/>
    </source>
</evidence>
<keyword evidence="6" id="KW-0732">Signal</keyword>
<feature type="compositionally biased region" description="Basic and acidic residues" evidence="4">
    <location>
        <begin position="935"/>
        <end position="947"/>
    </location>
</feature>
<evidence type="ECO:0000313" key="10">
    <source>
        <dbReference type="Proteomes" id="UP001460270"/>
    </source>
</evidence>
<keyword evidence="5" id="KW-0472">Membrane</keyword>
<feature type="compositionally biased region" description="Low complexity" evidence="4">
    <location>
        <begin position="316"/>
        <end position="335"/>
    </location>
</feature>
<keyword evidence="3" id="KW-0175">Coiled coil</keyword>
<feature type="region of interest" description="Disordered" evidence="4">
    <location>
        <begin position="304"/>
        <end position="354"/>
    </location>
</feature>
<evidence type="ECO:0000313" key="9">
    <source>
        <dbReference type="EMBL" id="KAK7877678.1"/>
    </source>
</evidence>
<feature type="transmembrane region" description="Helical" evidence="5">
    <location>
        <begin position="404"/>
        <end position="428"/>
    </location>
</feature>
<feature type="compositionally biased region" description="Low complexity" evidence="4">
    <location>
        <begin position="171"/>
        <end position="193"/>
    </location>
</feature>
<dbReference type="GO" id="GO:0035773">
    <property type="term" value="P:insulin secretion involved in cellular response to glucose stimulus"/>
    <property type="evidence" value="ECO:0007669"/>
    <property type="project" value="TreeGrafter"/>
</dbReference>
<sequence>MRSARLCAALCLVLSVSCYKHGCLFEKKLCVPDQICSDDGLFGQCHSPAQNPVQYQVSVPLLHRLQQVLKELMEQVPKPEPRSPADPDEQLIQQFVDYMILDPAQSSVRGPLVDPYTYKQQQFGFQDEEERSLNSLDQNPVFNRPKSQSGSSLDQDQQLFQDLVSYFLDSPSSPSSSHTGALSSSSLPVQPLSHHTGALSSGPAFFPDSDFPLDYGQDFVSQQQNKKQQKQFKALGGIGDGSVQSLASLLDHISESDRQDQPSSLQTAQYGLLLPRPPQRSMCHKNEILSLLLSTCERVADTYGNTAGSGKKFTEGSMSYKPGLSSSKSSEAPESNQNRDNINKSVEPALKFKPNSQNLTTADKAVVEKTFAESDTRLKMLNDGEVHVGKALPLATPVQPRSRWAFATLVVMACVGSVLVAAMTIACLRHHAHRLAAKKLGLGPEAGLSPTRSIRTCVVSTWRLKERSVRLEAAALGAVGGASGGGGGARAVGGAYGGGGAVGGADSRVSSVSSQFSEGAQPSPSSHSSTPSWCEEPAQANMDISTGHMILAYMEDHLRNKDRLQEWQALCSYQAEPSAMATAQSDANARRTAAPTRCPMVWENGCTVIVMLSALVEDGEKQCDRYWPDEGSSLYHIYEFHFLSWPAQGIPTSTRPLLDFRRKVNKCYRGRSCPIIVHCSDGTGRTGTYVLIDMVLNRMAKGVKEIDIAATLEHVRDQRPGMVRTKDQFEFALTAVAEEVNAILKALPQPKHSRYVALTLGDQRIPLKLLSQSQRWRPLCLSFPGPRRRRDSFLLQKVDNGVLRAIPIESFRLSLVAGRQVSPWLTGSVCAAGAPLLVMSGALQRQVELLFKQLKRKDAEIQDYRENGAQLTRERLQTEPFEEEVFRQDFMTKTLPLLVDHQDSSKKKRRKRGRSRRKRRRRHRRSSRKKLSRVKRGENTNSSEKDYTTIMQQSASSATERPASKPKKKKVGLFR</sequence>
<feature type="compositionally biased region" description="Polar residues" evidence="4">
    <location>
        <begin position="949"/>
        <end position="959"/>
    </location>
</feature>
<feature type="domain" description="Tyrosine specific protein phosphatases" evidence="8">
    <location>
        <begin position="658"/>
        <end position="730"/>
    </location>
</feature>
<comment type="subcellular location">
    <subcellularLocation>
        <location evidence="1">Cytoplasmic vesicle membrane</location>
        <topology evidence="1">Single-pass type I membrane protein</topology>
    </subcellularLocation>
</comment>
<dbReference type="GO" id="GO:0030141">
    <property type="term" value="C:secretory granule"/>
    <property type="evidence" value="ECO:0007669"/>
    <property type="project" value="InterPro"/>
</dbReference>
<dbReference type="Pfam" id="PF00102">
    <property type="entry name" value="Y_phosphatase"/>
    <property type="match status" value="2"/>
</dbReference>
<evidence type="ECO:0000256" key="2">
    <source>
        <dbReference type="ARBA" id="ARBA00023329"/>
    </source>
</evidence>
<dbReference type="InterPro" id="IPR000242">
    <property type="entry name" value="PTP_cat"/>
</dbReference>
<dbReference type="SUPFAM" id="SSF52799">
    <property type="entry name" value="(Phosphotyrosine protein) phosphatases II"/>
    <property type="match status" value="1"/>
</dbReference>
<keyword evidence="2" id="KW-0968">Cytoplasmic vesicle</keyword>
<feature type="region of interest" description="Disordered" evidence="4">
    <location>
        <begin position="897"/>
        <end position="975"/>
    </location>
</feature>
<accession>A0AAW0MHI3</accession>
<dbReference type="GO" id="GO:0045202">
    <property type="term" value="C:synapse"/>
    <property type="evidence" value="ECO:0007669"/>
    <property type="project" value="TreeGrafter"/>
</dbReference>
<feature type="domain" description="Tyrosine-protein phosphatase" evidence="7">
    <location>
        <begin position="550"/>
        <end position="739"/>
    </location>
</feature>